<proteinExistence type="predicted"/>
<dbReference type="AlphaFoldDB" id="A0A7T7KXZ6"/>
<keyword evidence="3" id="KW-1185">Reference proteome</keyword>
<accession>A0A7T7KXZ6</accession>
<evidence type="ECO:0000313" key="3">
    <source>
        <dbReference type="Proteomes" id="UP000595636"/>
    </source>
</evidence>
<dbReference type="InterPro" id="IPR002931">
    <property type="entry name" value="Transglutaminase-like"/>
</dbReference>
<protein>
    <submittedName>
        <fullName evidence="2">Transglutaminase domain-containing protein</fullName>
    </submittedName>
</protein>
<dbReference type="SUPFAM" id="SSF54001">
    <property type="entry name" value="Cysteine proteinases"/>
    <property type="match status" value="1"/>
</dbReference>
<dbReference type="KEGG" id="slf:JEQ17_26580"/>
<dbReference type="InterPro" id="IPR038765">
    <property type="entry name" value="Papain-like_cys_pep_sf"/>
</dbReference>
<evidence type="ECO:0000259" key="1">
    <source>
        <dbReference type="Pfam" id="PF01841"/>
    </source>
</evidence>
<dbReference type="EMBL" id="CP066831">
    <property type="protein sequence ID" value="QQM42636.1"/>
    <property type="molecule type" value="Genomic_DNA"/>
</dbReference>
<dbReference type="Proteomes" id="UP000595636">
    <property type="component" value="Chromosome"/>
</dbReference>
<dbReference type="Pfam" id="PF01841">
    <property type="entry name" value="Transglut_core"/>
    <property type="match status" value="1"/>
</dbReference>
<reference evidence="2 3" key="1">
    <citation type="submission" date="2020-12" db="EMBL/GenBank/DDBJ databases">
        <title>A novel species.</title>
        <authorList>
            <person name="Li K."/>
        </authorList>
    </citation>
    <scope>NUCLEOTIDE SEQUENCE [LARGE SCALE GENOMIC DNA]</scope>
    <source>
        <strain evidence="2 3">ZYC-3</strain>
    </source>
</reference>
<name>A0A7T7KXZ6_9ACTN</name>
<evidence type="ECO:0000313" key="2">
    <source>
        <dbReference type="EMBL" id="QQM42636.1"/>
    </source>
</evidence>
<sequence>MTSRLLMPYRSAGRAARSDVRRVARPPEVRGSTRATEILDWNDPSVTALVNRVRGRASASETLRVAHGIIAREIRPVYSVEDRRRVSTTLRLGRGSCSQRMAVLEAVARAVGIRTRVQGLLVDGAFWYPRFPRLKPLVPKQVLLAWPEFRLEGAWVPIGELFGKADGDGAFTNRGGETLFDAVARTTVEWGGATACGAVGGGCDLSAQVQSDLGHFDSRDALFVQHGQTLCFAARTVAEPVLGRWSAGS</sequence>
<gene>
    <name evidence="2" type="ORF">JEQ17_26580</name>
</gene>
<feature type="domain" description="Transglutaminase-like" evidence="1">
    <location>
        <begin position="78"/>
        <end position="158"/>
    </location>
</feature>
<organism evidence="2 3">
    <name type="scientific">Streptomyces liliifuscus</name>
    <dbReference type="NCBI Taxonomy" id="2797636"/>
    <lineage>
        <taxon>Bacteria</taxon>
        <taxon>Bacillati</taxon>
        <taxon>Actinomycetota</taxon>
        <taxon>Actinomycetes</taxon>
        <taxon>Kitasatosporales</taxon>
        <taxon>Streptomycetaceae</taxon>
        <taxon>Streptomyces</taxon>
    </lineage>
</organism>
<dbReference type="RefSeq" id="WP_200397544.1">
    <property type="nucleotide sequence ID" value="NZ_CP066831.1"/>
</dbReference>